<evidence type="ECO:0000256" key="1">
    <source>
        <dbReference type="SAM" id="Phobius"/>
    </source>
</evidence>
<feature type="transmembrane region" description="Helical" evidence="1">
    <location>
        <begin position="81"/>
        <end position="104"/>
    </location>
</feature>
<feature type="transmembrane region" description="Helical" evidence="1">
    <location>
        <begin position="53"/>
        <end position="74"/>
    </location>
</feature>
<keyword evidence="1" id="KW-1133">Transmembrane helix</keyword>
<reference evidence="2" key="1">
    <citation type="journal article" date="2020" name="Nature">
        <title>Giant virus diversity and host interactions through global metagenomics.</title>
        <authorList>
            <person name="Schulz F."/>
            <person name="Roux S."/>
            <person name="Paez-Espino D."/>
            <person name="Jungbluth S."/>
            <person name="Walsh D.A."/>
            <person name="Denef V.J."/>
            <person name="McMahon K.D."/>
            <person name="Konstantinidis K.T."/>
            <person name="Eloe-Fadrosh E.A."/>
            <person name="Kyrpides N.C."/>
            <person name="Woyke T."/>
        </authorList>
    </citation>
    <scope>NUCLEOTIDE SEQUENCE</scope>
    <source>
        <strain evidence="2">GVMAG-S-1102244-55</strain>
    </source>
</reference>
<dbReference type="AlphaFoldDB" id="A0A6C0KA87"/>
<name>A0A6C0KA87_9ZZZZ</name>
<proteinExistence type="predicted"/>
<keyword evidence="1" id="KW-0812">Transmembrane</keyword>
<evidence type="ECO:0000313" key="2">
    <source>
        <dbReference type="EMBL" id="QHU14965.1"/>
    </source>
</evidence>
<sequence>MNTYKLFNSLCTPAQLYLGLSTLAVLSSCYQNIGNPNSFACGLMKANSPINNAVYIVFEVVYVLVWTYLLNLLCKKGYSKISWLFVLLPFLAMFILIGLLILTLNHM</sequence>
<dbReference type="PROSITE" id="PS51257">
    <property type="entry name" value="PROKAR_LIPOPROTEIN"/>
    <property type="match status" value="1"/>
</dbReference>
<accession>A0A6C0KA87</accession>
<organism evidence="2">
    <name type="scientific">viral metagenome</name>
    <dbReference type="NCBI Taxonomy" id="1070528"/>
    <lineage>
        <taxon>unclassified sequences</taxon>
        <taxon>metagenomes</taxon>
        <taxon>organismal metagenomes</taxon>
    </lineage>
</organism>
<dbReference type="EMBL" id="MN740847">
    <property type="protein sequence ID" value="QHU14965.1"/>
    <property type="molecule type" value="Genomic_DNA"/>
</dbReference>
<protein>
    <submittedName>
        <fullName evidence="2">Uncharacterized protein</fullName>
    </submittedName>
</protein>
<keyword evidence="1" id="KW-0472">Membrane</keyword>